<reference evidence="1 2" key="1">
    <citation type="submission" date="2014-11" db="EMBL/GenBank/DDBJ databases">
        <authorList>
            <person name="Zhu J."/>
            <person name="Qi W."/>
            <person name="Song R."/>
        </authorList>
    </citation>
    <scope>NUCLEOTIDE SEQUENCE [LARGE SCALE GENOMIC DNA]</scope>
</reference>
<dbReference type="InParanoid" id="A0A0G4FC91"/>
<proteinExistence type="predicted"/>
<dbReference type="OrthoDB" id="437141at2759"/>
<dbReference type="AlphaFoldDB" id="A0A0G4FC91"/>
<gene>
    <name evidence="1" type="ORF">Vbra_14915</name>
</gene>
<name>A0A0G4FC91_VITBC</name>
<dbReference type="Proteomes" id="UP000041254">
    <property type="component" value="Unassembled WGS sequence"/>
</dbReference>
<sequence>MLEWLTILWRTTSRRSDPALRRRQSIPVIVKCFKAGINTRYISPVELHVHVHQTLIEHRRHSNGKANEESQCFTQFSLVFERQESRRSTFLRSRQQRDKKAGVGRAFGCCGCRVRLFPTSAHDSMEEAVRKGTMTEKEGRAILAKCAGSALRLLERCVLRGQVIICSNGDRSWLEESLDGEAYQELRQFLKARAIPVLSAREHARLQGLIDVRAMQGAGRALAAHPRDNSSLLAFYI</sequence>
<evidence type="ECO:0000313" key="2">
    <source>
        <dbReference type="Proteomes" id="UP000041254"/>
    </source>
</evidence>
<dbReference type="VEuPathDB" id="CryptoDB:Vbra_14915"/>
<evidence type="ECO:0000313" key="1">
    <source>
        <dbReference type="EMBL" id="CEM10218.1"/>
    </source>
</evidence>
<accession>A0A0G4FC91</accession>
<organism evidence="1 2">
    <name type="scientific">Vitrella brassicaformis (strain CCMP3155)</name>
    <dbReference type="NCBI Taxonomy" id="1169540"/>
    <lineage>
        <taxon>Eukaryota</taxon>
        <taxon>Sar</taxon>
        <taxon>Alveolata</taxon>
        <taxon>Colpodellida</taxon>
        <taxon>Vitrellaceae</taxon>
        <taxon>Vitrella</taxon>
    </lineage>
</organism>
<dbReference type="EMBL" id="CDMY01000403">
    <property type="protein sequence ID" value="CEM10218.1"/>
    <property type="molecule type" value="Genomic_DNA"/>
</dbReference>
<protein>
    <submittedName>
        <fullName evidence="1">Uncharacterized protein</fullName>
    </submittedName>
</protein>
<keyword evidence="2" id="KW-1185">Reference proteome</keyword>